<keyword evidence="4" id="KW-1134">Transmembrane beta strand</keyword>
<evidence type="ECO:0000256" key="5">
    <source>
        <dbReference type="ARBA" id="ARBA00022692"/>
    </source>
</evidence>
<organism evidence="9 10">
    <name type="scientific">Grimontia kaedaensis</name>
    <dbReference type="NCBI Taxonomy" id="2872157"/>
    <lineage>
        <taxon>Bacteria</taxon>
        <taxon>Pseudomonadati</taxon>
        <taxon>Pseudomonadota</taxon>
        <taxon>Gammaproteobacteria</taxon>
        <taxon>Vibrionales</taxon>
        <taxon>Vibrionaceae</taxon>
        <taxon>Grimontia</taxon>
    </lineage>
</organism>
<proteinExistence type="inferred from homology"/>
<feature type="coiled-coil region" evidence="8">
    <location>
        <begin position="191"/>
        <end position="218"/>
    </location>
</feature>
<gene>
    <name evidence="9" type="ORF">K6Q96_09360</name>
</gene>
<accession>A0ABY4WVN5</accession>
<evidence type="ECO:0000256" key="1">
    <source>
        <dbReference type="ARBA" id="ARBA00004442"/>
    </source>
</evidence>
<evidence type="ECO:0000256" key="7">
    <source>
        <dbReference type="ARBA" id="ARBA00023237"/>
    </source>
</evidence>
<dbReference type="PANTHER" id="PTHR30026:SF22">
    <property type="entry name" value="OUTER MEMBRANE EFFLUX PROTEIN"/>
    <property type="match status" value="1"/>
</dbReference>
<evidence type="ECO:0000256" key="2">
    <source>
        <dbReference type="ARBA" id="ARBA00007613"/>
    </source>
</evidence>
<evidence type="ECO:0000256" key="3">
    <source>
        <dbReference type="ARBA" id="ARBA00022448"/>
    </source>
</evidence>
<evidence type="ECO:0000256" key="8">
    <source>
        <dbReference type="SAM" id="Coils"/>
    </source>
</evidence>
<dbReference type="InterPro" id="IPR003423">
    <property type="entry name" value="OMP_efflux"/>
</dbReference>
<reference evidence="9" key="1">
    <citation type="submission" date="2021-08" db="EMBL/GenBank/DDBJ databases">
        <authorList>
            <person name="Sakaguchi M."/>
            <person name="Kikuchi T."/>
            <person name="Urbanczyk H."/>
        </authorList>
    </citation>
    <scope>NUCLEOTIDE SEQUENCE</scope>
    <source>
        <strain evidence="9">020920N</strain>
    </source>
</reference>
<keyword evidence="3" id="KW-0813">Transport</keyword>
<dbReference type="Pfam" id="PF02321">
    <property type="entry name" value="OEP"/>
    <property type="match status" value="2"/>
</dbReference>
<dbReference type="EMBL" id="CP082275">
    <property type="protein sequence ID" value="USH01147.1"/>
    <property type="molecule type" value="Genomic_DNA"/>
</dbReference>
<keyword evidence="8" id="KW-0175">Coiled coil</keyword>
<sequence>MIKNISNKRSTCFVKYALPFVLLAPNTSYSDTLEQAVAKALTSSPEVRRAYHSYNAQQEQIDQAFAGFLPTVDLTAGYGWEQSNSPSTRAAGREDDELTPGEAGVSIRQALFSGFQTLNEVDRTEAEANSGYWNLIATSEDQALETVRVYIRYIQAKEVVELSEDNLESHAIIYDQIKEKTDSGLGSSADLSQITGRVARAKSNLVAAKNNLMDARSNYIRVVNAPPENLTAPLPDADLIPIDLADAIAIAEKEHPTIKVSYSDIKAATFQREAAKSSYYPEVSLELNGNWNNDIGGTLGHDNDLQAMVRVRYNLYNGGRDTAFEREMAYRIGESKEVSQRAIRDVVEGTRLAWHARITLIEQMGYLKEHVTASFETQSAYELQFGLGQRTLIDLLDSENELFESRKDYLTAEYDYLIAEYRILNSTGRLLSSLRVQPPVDSETGNNQ</sequence>
<dbReference type="InterPro" id="IPR010130">
    <property type="entry name" value="T1SS_OMP_TolC"/>
</dbReference>
<evidence type="ECO:0000313" key="9">
    <source>
        <dbReference type="EMBL" id="USH01147.1"/>
    </source>
</evidence>
<evidence type="ECO:0000256" key="6">
    <source>
        <dbReference type="ARBA" id="ARBA00023136"/>
    </source>
</evidence>
<evidence type="ECO:0000256" key="4">
    <source>
        <dbReference type="ARBA" id="ARBA00022452"/>
    </source>
</evidence>
<dbReference type="NCBIfam" id="TIGR01844">
    <property type="entry name" value="type_I_sec_TolC"/>
    <property type="match status" value="1"/>
</dbReference>
<dbReference type="RefSeq" id="WP_251875230.1">
    <property type="nucleotide sequence ID" value="NZ_CP082275.1"/>
</dbReference>
<dbReference type="SUPFAM" id="SSF56954">
    <property type="entry name" value="Outer membrane efflux proteins (OEP)"/>
    <property type="match status" value="1"/>
</dbReference>
<evidence type="ECO:0000313" key="10">
    <source>
        <dbReference type="Proteomes" id="UP001056255"/>
    </source>
</evidence>
<name>A0ABY4WVN5_9GAMM</name>
<dbReference type="InterPro" id="IPR051906">
    <property type="entry name" value="TolC-like"/>
</dbReference>
<keyword evidence="10" id="KW-1185">Reference proteome</keyword>
<comment type="similarity">
    <text evidence="2">Belongs to the outer membrane factor (OMF) (TC 1.B.17) family.</text>
</comment>
<comment type="subcellular location">
    <subcellularLocation>
        <location evidence="1">Cell outer membrane</location>
    </subcellularLocation>
</comment>
<keyword evidence="6" id="KW-0472">Membrane</keyword>
<dbReference type="PANTHER" id="PTHR30026">
    <property type="entry name" value="OUTER MEMBRANE PROTEIN TOLC"/>
    <property type="match status" value="1"/>
</dbReference>
<dbReference type="Gene3D" id="1.20.1600.10">
    <property type="entry name" value="Outer membrane efflux proteins (OEP)"/>
    <property type="match status" value="1"/>
</dbReference>
<keyword evidence="7" id="KW-0998">Cell outer membrane</keyword>
<dbReference type="Proteomes" id="UP001056255">
    <property type="component" value="Chromosome I"/>
</dbReference>
<keyword evidence="5" id="KW-0812">Transmembrane</keyword>
<protein>
    <submittedName>
        <fullName evidence="9">TolC family outer membrane protein</fullName>
    </submittedName>
</protein>